<feature type="region of interest" description="Disordered" evidence="1">
    <location>
        <begin position="94"/>
        <end position="156"/>
    </location>
</feature>
<dbReference type="HOGENOM" id="CLU_817116_0_0_1"/>
<protein>
    <submittedName>
        <fullName evidence="2 3">Uncharacterized protein</fullName>
    </submittedName>
</protein>
<reference evidence="2" key="1">
    <citation type="submission" date="2007-04" db="EMBL/GenBank/DDBJ databases">
        <title>Annotation of Pediculus humanus corporis strain USDA.</title>
        <authorList>
            <person name="Kirkness E."/>
            <person name="Hannick L."/>
            <person name="Hass B."/>
            <person name="Bruggner R."/>
            <person name="Lawson D."/>
            <person name="Bidwell S."/>
            <person name="Joardar V."/>
            <person name="Caler E."/>
            <person name="Walenz B."/>
            <person name="Inman J."/>
            <person name="Schobel S."/>
            <person name="Galinsky K."/>
            <person name="Amedeo P."/>
            <person name="Strausberg R."/>
        </authorList>
    </citation>
    <scope>NUCLEOTIDE SEQUENCE</scope>
    <source>
        <strain evidence="2">USDA</strain>
    </source>
</reference>
<evidence type="ECO:0000313" key="4">
    <source>
        <dbReference type="Proteomes" id="UP000009046"/>
    </source>
</evidence>
<evidence type="ECO:0000256" key="1">
    <source>
        <dbReference type="SAM" id="MobiDB-lite"/>
    </source>
</evidence>
<accession>E0VKR7</accession>
<feature type="region of interest" description="Disordered" evidence="1">
    <location>
        <begin position="230"/>
        <end position="257"/>
    </location>
</feature>
<organism>
    <name type="scientific">Pediculus humanus subsp. corporis</name>
    <name type="common">Body louse</name>
    <dbReference type="NCBI Taxonomy" id="121224"/>
    <lineage>
        <taxon>Eukaryota</taxon>
        <taxon>Metazoa</taxon>
        <taxon>Ecdysozoa</taxon>
        <taxon>Arthropoda</taxon>
        <taxon>Hexapoda</taxon>
        <taxon>Insecta</taxon>
        <taxon>Pterygota</taxon>
        <taxon>Neoptera</taxon>
        <taxon>Paraneoptera</taxon>
        <taxon>Psocodea</taxon>
        <taxon>Troctomorpha</taxon>
        <taxon>Phthiraptera</taxon>
        <taxon>Anoplura</taxon>
        <taxon>Pediculidae</taxon>
        <taxon>Pediculus</taxon>
    </lineage>
</organism>
<name>E0VKR7_PEDHC</name>
<dbReference type="Proteomes" id="UP000009046">
    <property type="component" value="Unassembled WGS sequence"/>
</dbReference>
<dbReference type="EnsemblMetazoa" id="PHUM268870-RA">
    <property type="protein sequence ID" value="PHUM268870-PA"/>
    <property type="gene ID" value="PHUM268870"/>
</dbReference>
<evidence type="ECO:0000313" key="3">
    <source>
        <dbReference type="EnsemblMetazoa" id="PHUM268870-PA"/>
    </source>
</evidence>
<dbReference type="CTD" id="8238954"/>
<sequence length="340" mass="39244">MSDIYIPELLELDAYWQKAVEDAIYDTLKGEKRLCLALRNRKKINNKLKKLGLKSSRTSHKNFTKHRCSNSKYYQSLAGNNKFSCGKPESNMDMDSFDENSLGTSQNEDLRSQKISKRGRTSFSPVRSSSRSKNGKETPPEKIYRNPERPVLGNGSLEKMKKSQNSFYCEAMGAEETLISNNINDNSFQAKEKNVKKSVDLKDGKDQGEDKNKKIEWLYFRENKIFEDSDTDISNKESPNKKNLKNEPPTGGARSDFSLNENCLQRQKNQHILRFTNSNNLENNTKNIPVTLDPKEDLFWEKEVKNAIRVNANNERKLYFALAKREIVNESFDEDKRALL</sequence>
<feature type="compositionally biased region" description="Basic and acidic residues" evidence="1">
    <location>
        <begin position="230"/>
        <end position="240"/>
    </location>
</feature>
<reference evidence="3" key="3">
    <citation type="submission" date="2020-05" db="UniProtKB">
        <authorList>
            <consortium name="EnsemblMetazoa"/>
        </authorList>
    </citation>
    <scope>IDENTIFICATION</scope>
    <source>
        <strain evidence="3">USDA</strain>
    </source>
</reference>
<dbReference type="RefSeq" id="XP_002426711.1">
    <property type="nucleotide sequence ID" value="XM_002426666.1"/>
</dbReference>
<proteinExistence type="predicted"/>
<feature type="compositionally biased region" description="Basic and acidic residues" evidence="1">
    <location>
        <begin position="134"/>
        <end position="148"/>
    </location>
</feature>
<dbReference type="GeneID" id="8238954"/>
<dbReference type="InParanoid" id="E0VKR7"/>
<evidence type="ECO:0000313" key="2">
    <source>
        <dbReference type="EMBL" id="EEB13973.1"/>
    </source>
</evidence>
<dbReference type="KEGG" id="phu:Phum_PHUM268870"/>
<feature type="compositionally biased region" description="Low complexity" evidence="1">
    <location>
        <begin position="121"/>
        <end position="132"/>
    </location>
</feature>
<keyword evidence="4" id="KW-1185">Reference proteome</keyword>
<dbReference type="EMBL" id="AAZO01003106">
    <property type="status" value="NOT_ANNOTATED_CDS"/>
    <property type="molecule type" value="Genomic_DNA"/>
</dbReference>
<reference evidence="2" key="2">
    <citation type="submission" date="2007-04" db="EMBL/GenBank/DDBJ databases">
        <title>The genome of the human body louse.</title>
        <authorList>
            <consortium name="The Human Body Louse Genome Consortium"/>
            <person name="Kirkness E."/>
            <person name="Walenz B."/>
            <person name="Hass B."/>
            <person name="Bruggner R."/>
            <person name="Strausberg R."/>
        </authorList>
    </citation>
    <scope>NUCLEOTIDE SEQUENCE</scope>
    <source>
        <strain evidence="2">USDA</strain>
    </source>
</reference>
<gene>
    <name evidence="3" type="primary">8238954</name>
    <name evidence="2" type="ORF">Phum_PHUM268870</name>
</gene>
<dbReference type="VEuPathDB" id="VectorBase:PHUM268870"/>
<dbReference type="AlphaFoldDB" id="E0VKR7"/>
<dbReference type="EMBL" id="DS235250">
    <property type="protein sequence ID" value="EEB13973.1"/>
    <property type="molecule type" value="Genomic_DNA"/>
</dbReference>